<dbReference type="GO" id="GO:0003697">
    <property type="term" value="F:single-stranded DNA binding"/>
    <property type="evidence" value="ECO:0007669"/>
    <property type="project" value="TreeGrafter"/>
</dbReference>
<dbReference type="PANTHER" id="PTHR11630:SF42">
    <property type="entry name" value="DNA REPLICATION LICENSING FACTOR MCM5"/>
    <property type="match status" value="1"/>
</dbReference>
<gene>
    <name evidence="4" type="ORF">MA16_Dca008098</name>
</gene>
<protein>
    <recommendedName>
        <fullName evidence="3">MCM C-terminal AAA(+) ATPase domain-containing protein</fullName>
    </recommendedName>
</protein>
<dbReference type="Proteomes" id="UP000233837">
    <property type="component" value="Unassembled WGS sequence"/>
</dbReference>
<keyword evidence="5" id="KW-1185">Reference proteome</keyword>
<feature type="domain" description="MCM C-terminal AAA(+) ATPase" evidence="3">
    <location>
        <begin position="40"/>
        <end position="89"/>
    </location>
</feature>
<dbReference type="InterPro" id="IPR001208">
    <property type="entry name" value="MCM_dom"/>
</dbReference>
<reference evidence="4 5" key="2">
    <citation type="journal article" date="2017" name="Nature">
        <title>The Apostasia genome and the evolution of orchids.</title>
        <authorList>
            <person name="Zhang G.Q."/>
            <person name="Liu K.W."/>
            <person name="Li Z."/>
            <person name="Lohaus R."/>
            <person name="Hsiao Y.Y."/>
            <person name="Niu S.C."/>
            <person name="Wang J.Y."/>
            <person name="Lin Y.C."/>
            <person name="Xu Q."/>
            <person name="Chen L.J."/>
            <person name="Yoshida K."/>
            <person name="Fujiwara S."/>
            <person name="Wang Z.W."/>
            <person name="Zhang Y.Q."/>
            <person name="Mitsuda N."/>
            <person name="Wang M."/>
            <person name="Liu G.H."/>
            <person name="Pecoraro L."/>
            <person name="Huang H.X."/>
            <person name="Xiao X.J."/>
            <person name="Lin M."/>
            <person name="Wu X.Y."/>
            <person name="Wu W.L."/>
            <person name="Chen Y.Y."/>
            <person name="Chang S.B."/>
            <person name="Sakamoto S."/>
            <person name="Ohme-Takagi M."/>
            <person name="Yagi M."/>
            <person name="Zeng S.J."/>
            <person name="Shen C.Y."/>
            <person name="Yeh C.M."/>
            <person name="Luo Y.B."/>
            <person name="Tsai W.C."/>
            <person name="Van de Peer Y."/>
            <person name="Liu Z.J."/>
        </authorList>
    </citation>
    <scope>NUCLEOTIDE SEQUENCE [LARGE SCALE GENOMIC DNA]</scope>
    <source>
        <tissue evidence="4">The whole plant</tissue>
    </source>
</reference>
<dbReference type="InterPro" id="IPR031327">
    <property type="entry name" value="MCM"/>
</dbReference>
<proteinExistence type="predicted"/>
<dbReference type="GO" id="GO:0017116">
    <property type="term" value="F:single-stranded DNA helicase activity"/>
    <property type="evidence" value="ECO:0007669"/>
    <property type="project" value="TreeGrafter"/>
</dbReference>
<sequence>MVKRDRTEDFNDAALHYAAKRRKRELLAWNWPSTFTLDELEFKEFAQRPDAYAKLWAMICSSIYGHVNVKKAIACLLFGGSKKRLPDRGATKRRYVCPTIGRLINCNVSMLQTAEQGTSLVDSTAPSLAIPKAISNAVDRHLVVSIAPGIRLTAIGIYSVFQASAAQEGAIYGRNHVRVATENFKKQVRAVVGYLHQYFLR</sequence>
<dbReference type="EMBL" id="KZ502741">
    <property type="protein sequence ID" value="PKU73534.1"/>
    <property type="molecule type" value="Genomic_DNA"/>
</dbReference>
<dbReference type="AlphaFoldDB" id="A0A2I0WCZ5"/>
<evidence type="ECO:0000256" key="1">
    <source>
        <dbReference type="ARBA" id="ARBA00022741"/>
    </source>
</evidence>
<dbReference type="GO" id="GO:0005634">
    <property type="term" value="C:nucleus"/>
    <property type="evidence" value="ECO:0007669"/>
    <property type="project" value="TreeGrafter"/>
</dbReference>
<dbReference type="GO" id="GO:0006270">
    <property type="term" value="P:DNA replication initiation"/>
    <property type="evidence" value="ECO:0007669"/>
    <property type="project" value="TreeGrafter"/>
</dbReference>
<dbReference type="GO" id="GO:0000727">
    <property type="term" value="P:double-strand break repair via break-induced replication"/>
    <property type="evidence" value="ECO:0007669"/>
    <property type="project" value="TreeGrafter"/>
</dbReference>
<dbReference type="InterPro" id="IPR027417">
    <property type="entry name" value="P-loop_NTPase"/>
</dbReference>
<organism evidence="4 5">
    <name type="scientific">Dendrobium catenatum</name>
    <dbReference type="NCBI Taxonomy" id="906689"/>
    <lineage>
        <taxon>Eukaryota</taxon>
        <taxon>Viridiplantae</taxon>
        <taxon>Streptophyta</taxon>
        <taxon>Embryophyta</taxon>
        <taxon>Tracheophyta</taxon>
        <taxon>Spermatophyta</taxon>
        <taxon>Magnoliopsida</taxon>
        <taxon>Liliopsida</taxon>
        <taxon>Asparagales</taxon>
        <taxon>Orchidaceae</taxon>
        <taxon>Epidendroideae</taxon>
        <taxon>Malaxideae</taxon>
        <taxon>Dendrobiinae</taxon>
        <taxon>Dendrobium</taxon>
    </lineage>
</organism>
<name>A0A2I0WCZ5_9ASPA</name>
<keyword evidence="2" id="KW-0067">ATP-binding</keyword>
<evidence type="ECO:0000256" key="2">
    <source>
        <dbReference type="ARBA" id="ARBA00022840"/>
    </source>
</evidence>
<evidence type="ECO:0000313" key="4">
    <source>
        <dbReference type="EMBL" id="PKU73534.1"/>
    </source>
</evidence>
<keyword evidence="1" id="KW-0547">Nucleotide-binding</keyword>
<dbReference type="GO" id="GO:0042555">
    <property type="term" value="C:MCM complex"/>
    <property type="evidence" value="ECO:0007669"/>
    <property type="project" value="TreeGrafter"/>
</dbReference>
<reference evidence="4 5" key="1">
    <citation type="journal article" date="2016" name="Sci. Rep.">
        <title>The Dendrobium catenatum Lindl. genome sequence provides insights into polysaccharide synthase, floral development and adaptive evolution.</title>
        <authorList>
            <person name="Zhang G.Q."/>
            <person name="Xu Q."/>
            <person name="Bian C."/>
            <person name="Tsai W.C."/>
            <person name="Yeh C.M."/>
            <person name="Liu K.W."/>
            <person name="Yoshida K."/>
            <person name="Zhang L.S."/>
            <person name="Chang S.B."/>
            <person name="Chen F."/>
            <person name="Shi Y."/>
            <person name="Su Y.Y."/>
            <person name="Zhang Y.Q."/>
            <person name="Chen L.J."/>
            <person name="Yin Y."/>
            <person name="Lin M."/>
            <person name="Huang H."/>
            <person name="Deng H."/>
            <person name="Wang Z.W."/>
            <person name="Zhu S.L."/>
            <person name="Zhao X."/>
            <person name="Deng C."/>
            <person name="Niu S.C."/>
            <person name="Huang J."/>
            <person name="Wang M."/>
            <person name="Liu G.H."/>
            <person name="Yang H.J."/>
            <person name="Xiao X.J."/>
            <person name="Hsiao Y.Y."/>
            <person name="Wu W.L."/>
            <person name="Chen Y.Y."/>
            <person name="Mitsuda N."/>
            <person name="Ohme-Takagi M."/>
            <person name="Luo Y.B."/>
            <person name="Van de Peer Y."/>
            <person name="Liu Z.J."/>
        </authorList>
    </citation>
    <scope>NUCLEOTIDE SEQUENCE [LARGE SCALE GENOMIC DNA]</scope>
    <source>
        <tissue evidence="4">The whole plant</tissue>
    </source>
</reference>
<dbReference type="PANTHER" id="PTHR11630">
    <property type="entry name" value="DNA REPLICATION LICENSING FACTOR MCM FAMILY MEMBER"/>
    <property type="match status" value="1"/>
</dbReference>
<evidence type="ECO:0000313" key="5">
    <source>
        <dbReference type="Proteomes" id="UP000233837"/>
    </source>
</evidence>
<dbReference type="GO" id="GO:0005524">
    <property type="term" value="F:ATP binding"/>
    <property type="evidence" value="ECO:0007669"/>
    <property type="project" value="UniProtKB-KW"/>
</dbReference>
<dbReference type="Pfam" id="PF00493">
    <property type="entry name" value="MCM"/>
    <property type="match status" value="1"/>
</dbReference>
<dbReference type="Gene3D" id="3.40.50.300">
    <property type="entry name" value="P-loop containing nucleotide triphosphate hydrolases"/>
    <property type="match status" value="1"/>
</dbReference>
<dbReference type="STRING" id="906689.A0A2I0WCZ5"/>
<dbReference type="GO" id="GO:0043138">
    <property type="term" value="F:3'-5' DNA helicase activity"/>
    <property type="evidence" value="ECO:0007669"/>
    <property type="project" value="TreeGrafter"/>
</dbReference>
<accession>A0A2I0WCZ5</accession>
<evidence type="ECO:0000259" key="3">
    <source>
        <dbReference type="Pfam" id="PF00493"/>
    </source>
</evidence>